<accession>A0A1H1Q6A2</accession>
<dbReference type="STRING" id="797277.SAMN05216198_1394"/>
<sequence length="113" mass="12309">MNLFNHPFWFSLISCALLTAVLPAHAEDTNSQDAPDSCIEVVVNGQRAMPLDCYTQMMAPKPHTGHPTHNPAFDSADVAKRQPNAIGQFSQSALRIRMGSNLGQSAQPARPPR</sequence>
<dbReference type="AlphaFoldDB" id="A0A1H1Q6A2"/>
<dbReference type="RefSeq" id="WP_090272645.1">
    <property type="nucleotide sequence ID" value="NZ_LT629748.1"/>
</dbReference>
<keyword evidence="3" id="KW-1185">Reference proteome</keyword>
<evidence type="ECO:0000313" key="2">
    <source>
        <dbReference type="EMBL" id="SDS18946.1"/>
    </source>
</evidence>
<dbReference type="EMBL" id="LT629748">
    <property type="protein sequence ID" value="SDS18946.1"/>
    <property type="molecule type" value="Genomic_DNA"/>
</dbReference>
<evidence type="ECO:0000313" key="3">
    <source>
        <dbReference type="Proteomes" id="UP000243426"/>
    </source>
</evidence>
<dbReference type="OrthoDB" id="6025249at2"/>
<feature type="signal peptide" evidence="1">
    <location>
        <begin position="1"/>
        <end position="26"/>
    </location>
</feature>
<keyword evidence="1" id="KW-0732">Signal</keyword>
<name>A0A1H1Q6A2_9GAMM</name>
<dbReference type="Proteomes" id="UP000243426">
    <property type="component" value="Chromosome I"/>
</dbReference>
<organism evidence="2 3">
    <name type="scientific">Halopseudomonas litoralis</name>
    <dbReference type="NCBI Taxonomy" id="797277"/>
    <lineage>
        <taxon>Bacteria</taxon>
        <taxon>Pseudomonadati</taxon>
        <taxon>Pseudomonadota</taxon>
        <taxon>Gammaproteobacteria</taxon>
        <taxon>Pseudomonadales</taxon>
        <taxon>Pseudomonadaceae</taxon>
        <taxon>Halopseudomonas</taxon>
    </lineage>
</organism>
<gene>
    <name evidence="2" type="ORF">SAMN05216198_1394</name>
</gene>
<evidence type="ECO:0000256" key="1">
    <source>
        <dbReference type="SAM" id="SignalP"/>
    </source>
</evidence>
<proteinExistence type="predicted"/>
<protein>
    <submittedName>
        <fullName evidence="2">Uncharacterized protein</fullName>
    </submittedName>
</protein>
<reference evidence="3" key="1">
    <citation type="submission" date="2016-10" db="EMBL/GenBank/DDBJ databases">
        <authorList>
            <person name="Varghese N."/>
            <person name="Submissions S."/>
        </authorList>
    </citation>
    <scope>NUCLEOTIDE SEQUENCE [LARGE SCALE GENOMIC DNA]</scope>
    <source>
        <strain evidence="3">2SM5</strain>
    </source>
</reference>
<feature type="chain" id="PRO_5009257289" evidence="1">
    <location>
        <begin position="27"/>
        <end position="113"/>
    </location>
</feature>